<sequence length="199" mass="21363">MSENRHQQQKFKRNIQITNSTITQLSQSINPHCPNSPRRYCNLIVLDGLVQTIVWGGGSKAPQQIKKRGNGNTHPTRDEVGISGEDTAFPVWICSGGVGDLTAGLEVEFCSPSPVAACGLDSASAAAEAEPAILVERWSRRSHAGAAGVEWSGAATCERARAIASVRGGRVRGTGVGEQEDEHISRFRLKHILGQIINL</sequence>
<keyword evidence="3" id="KW-1185">Reference proteome</keyword>
<comment type="caution">
    <text evidence="2">The sequence shown here is derived from an EMBL/GenBank/DDBJ whole genome shotgun (WGS) entry which is preliminary data.</text>
</comment>
<dbReference type="AlphaFoldDB" id="A0A5A7QLT8"/>
<organism evidence="2 3">
    <name type="scientific">Striga asiatica</name>
    <name type="common">Asiatic witchweed</name>
    <name type="synonym">Buchnera asiatica</name>
    <dbReference type="NCBI Taxonomy" id="4170"/>
    <lineage>
        <taxon>Eukaryota</taxon>
        <taxon>Viridiplantae</taxon>
        <taxon>Streptophyta</taxon>
        <taxon>Embryophyta</taxon>
        <taxon>Tracheophyta</taxon>
        <taxon>Spermatophyta</taxon>
        <taxon>Magnoliopsida</taxon>
        <taxon>eudicotyledons</taxon>
        <taxon>Gunneridae</taxon>
        <taxon>Pentapetalae</taxon>
        <taxon>asterids</taxon>
        <taxon>lamiids</taxon>
        <taxon>Lamiales</taxon>
        <taxon>Orobanchaceae</taxon>
        <taxon>Buchnereae</taxon>
        <taxon>Striga</taxon>
    </lineage>
</organism>
<reference evidence="3" key="1">
    <citation type="journal article" date="2019" name="Curr. Biol.">
        <title>Genome Sequence of Striga asiatica Provides Insight into the Evolution of Plant Parasitism.</title>
        <authorList>
            <person name="Yoshida S."/>
            <person name="Kim S."/>
            <person name="Wafula E.K."/>
            <person name="Tanskanen J."/>
            <person name="Kim Y.M."/>
            <person name="Honaas L."/>
            <person name="Yang Z."/>
            <person name="Spallek T."/>
            <person name="Conn C.E."/>
            <person name="Ichihashi Y."/>
            <person name="Cheong K."/>
            <person name="Cui S."/>
            <person name="Der J.P."/>
            <person name="Gundlach H."/>
            <person name="Jiao Y."/>
            <person name="Hori C."/>
            <person name="Ishida J.K."/>
            <person name="Kasahara H."/>
            <person name="Kiba T."/>
            <person name="Kim M.S."/>
            <person name="Koo N."/>
            <person name="Laohavisit A."/>
            <person name="Lee Y.H."/>
            <person name="Lumba S."/>
            <person name="McCourt P."/>
            <person name="Mortimer J.C."/>
            <person name="Mutuku J.M."/>
            <person name="Nomura T."/>
            <person name="Sasaki-Sekimoto Y."/>
            <person name="Seto Y."/>
            <person name="Wang Y."/>
            <person name="Wakatake T."/>
            <person name="Sakakibara H."/>
            <person name="Demura T."/>
            <person name="Yamaguchi S."/>
            <person name="Yoneyama K."/>
            <person name="Manabe R.I."/>
            <person name="Nelson D.C."/>
            <person name="Schulman A.H."/>
            <person name="Timko M.P."/>
            <person name="dePamphilis C.W."/>
            <person name="Choi D."/>
            <person name="Shirasu K."/>
        </authorList>
    </citation>
    <scope>NUCLEOTIDE SEQUENCE [LARGE SCALE GENOMIC DNA]</scope>
    <source>
        <strain evidence="3">cv. UVA1</strain>
    </source>
</reference>
<dbReference type="Proteomes" id="UP000325081">
    <property type="component" value="Unassembled WGS sequence"/>
</dbReference>
<gene>
    <name evidence="2" type="ORF">STAS_22970</name>
</gene>
<proteinExistence type="predicted"/>
<evidence type="ECO:0000256" key="1">
    <source>
        <dbReference type="SAM" id="MobiDB-lite"/>
    </source>
</evidence>
<feature type="region of interest" description="Disordered" evidence="1">
    <location>
        <begin position="60"/>
        <end position="79"/>
    </location>
</feature>
<accession>A0A5A7QLT8</accession>
<evidence type="ECO:0000313" key="3">
    <source>
        <dbReference type="Proteomes" id="UP000325081"/>
    </source>
</evidence>
<evidence type="ECO:0000313" key="2">
    <source>
        <dbReference type="EMBL" id="GER45976.1"/>
    </source>
</evidence>
<protein>
    <submittedName>
        <fullName evidence="2">Migration and invasion enhancer 1</fullName>
    </submittedName>
</protein>
<dbReference type="EMBL" id="BKCP01007404">
    <property type="protein sequence ID" value="GER45976.1"/>
    <property type="molecule type" value="Genomic_DNA"/>
</dbReference>
<name>A0A5A7QLT8_STRAF</name>